<gene>
    <name evidence="1" type="ORF">EYF80_048617</name>
</gene>
<proteinExistence type="predicted"/>
<accession>A0A4Z2FLQ5</accession>
<evidence type="ECO:0000313" key="2">
    <source>
        <dbReference type="Proteomes" id="UP000314294"/>
    </source>
</evidence>
<dbReference type="AlphaFoldDB" id="A0A4Z2FLQ5"/>
<keyword evidence="2" id="KW-1185">Reference proteome</keyword>
<evidence type="ECO:0000313" key="1">
    <source>
        <dbReference type="EMBL" id="TNN41212.1"/>
    </source>
</evidence>
<organism evidence="1 2">
    <name type="scientific">Liparis tanakae</name>
    <name type="common">Tanaka's snailfish</name>
    <dbReference type="NCBI Taxonomy" id="230148"/>
    <lineage>
        <taxon>Eukaryota</taxon>
        <taxon>Metazoa</taxon>
        <taxon>Chordata</taxon>
        <taxon>Craniata</taxon>
        <taxon>Vertebrata</taxon>
        <taxon>Euteleostomi</taxon>
        <taxon>Actinopterygii</taxon>
        <taxon>Neopterygii</taxon>
        <taxon>Teleostei</taxon>
        <taxon>Neoteleostei</taxon>
        <taxon>Acanthomorphata</taxon>
        <taxon>Eupercaria</taxon>
        <taxon>Perciformes</taxon>
        <taxon>Cottioidei</taxon>
        <taxon>Cottales</taxon>
        <taxon>Liparidae</taxon>
        <taxon>Liparis</taxon>
    </lineage>
</organism>
<dbReference type="Proteomes" id="UP000314294">
    <property type="component" value="Unassembled WGS sequence"/>
</dbReference>
<protein>
    <submittedName>
        <fullName evidence="1">Uncharacterized protein</fullName>
    </submittedName>
</protein>
<reference evidence="1 2" key="1">
    <citation type="submission" date="2019-03" db="EMBL/GenBank/DDBJ databases">
        <title>First draft genome of Liparis tanakae, snailfish: a comprehensive survey of snailfish specific genes.</title>
        <authorList>
            <person name="Kim W."/>
            <person name="Song I."/>
            <person name="Jeong J.-H."/>
            <person name="Kim D."/>
            <person name="Kim S."/>
            <person name="Ryu S."/>
            <person name="Song J.Y."/>
            <person name="Lee S.K."/>
        </authorList>
    </citation>
    <scope>NUCLEOTIDE SEQUENCE [LARGE SCALE GENOMIC DNA]</scope>
    <source>
        <tissue evidence="1">Muscle</tissue>
    </source>
</reference>
<name>A0A4Z2FLQ5_9TELE</name>
<comment type="caution">
    <text evidence="1">The sequence shown here is derived from an EMBL/GenBank/DDBJ whole genome shotgun (WGS) entry which is preliminary data.</text>
</comment>
<dbReference type="EMBL" id="SRLO01001126">
    <property type="protein sequence ID" value="TNN41212.1"/>
    <property type="molecule type" value="Genomic_DNA"/>
</dbReference>
<sequence length="400" mass="42469">MLDEERGGPSADPSDALLITLGLLSVELPSSVDRELFLDTIAFLMLLDNSSSWLSALKREDLAGHLVSSGELKGEDSVEEVVSLSSVACQFRVYPLGESLEVRLFRLNEEGEVEGETLEHTLDRLLGISRGEEPGSEWKSDSFLLQGAEAIAGLSSGHVRKGQGGLALGIRVGGLLIAAAIIGALVHTLHLDDVWVHGLIVAHLYFRARPLAGRRLDEASGSALIRVLRLLQGWKRRGDAELWDVVRDVTPLLAFIPVHVPSIPCAPGMHDATGRAADAPSAGVAQIQSIFKIRAGLVDVFAVVVKRVGAACLPGGGGPRDVGSAAAVETFHVNPPAVDLFPHRARRALQNPLSPPERRPLGVNGFTSFSSLLGETISEGIMAIVRPVPNPRSPARGGST</sequence>